<feature type="region of interest" description="Disordered" evidence="1">
    <location>
        <begin position="252"/>
        <end position="280"/>
    </location>
</feature>
<feature type="transmembrane region" description="Helical" evidence="2">
    <location>
        <begin position="1010"/>
        <end position="1028"/>
    </location>
</feature>
<sequence length="1139" mass="128535">MAFTNQGFPSYSFAMFLAFASFGSYIFSTDPLNTARPKSTTPPTITSSDLNSVSARLWQDPFRVIYKQNNKNKQQGIESLDNGELCKNINEYVTTSNDELLVLGVMVSTESIADAEERRRRNRYALITALSEANYVPEDAAHIRVGVMPEWGETKDPLTLPYEWFKYESPSAAINNSTPKKKVLLLWLDASHYEETPYLHLKELVNTLAGDNDNGVRQKLRIAILGPAGSGGLNTLIKKSYAKQFTSITPDNKKPVEINLPEKKSPKENPPEKNNNTFPKSSPIINALCNTGVAGIHFLSPRATVASNRLYAANEPTLEQRFSLQNYRQGKSCLTFHRTIHSDDRLMESIAQELKFRDIKHEHSHVVLLSELDTTFGRALPLTFIEKFCNKNSETCNEHIHSFHYLRGIDGVAPGSTADIGLSSLKSSTSTKKANKEQSDEILIRRPIGAGQYDYLRRIADEIVKIDSNSRKHNGKGIRAIGILGSDVYDKLLILHALRSRLMGVTFFTTDLDAQFLHPAEFKWTRNLLVASSFNLNLNPHHQGSTPPFRDSYQTSIFYSASVALQLVSDTFKNKKNQDTLTSIKDNKHASLHTDAYFNYSAKLPTETSPLLFEVSRNGAIALKTPNTNNGYKSPQSALHPTKKEQESNLTFALIASLLALGLLTLKVLNEKTKITYKFYWLLSGSAVLILISGFGAWCASSRNEEPFLMLSGISIWPTEIINSIAFILGLYFICLSIRALNSNHEDIGREFKLALKTKEQQEEPFLKGNGWIIIIALMLSLSALLIAILPYTISYSQIYLMQGVWIIVLLLWFSLIYKYHPIEYLCKSKFISAAKKRKLLCAVKHSKLAINYNKIISTPVDSINEWMKQLEKQDKISIQTYWETYEKYASQRNRFLRTCTMVLIFQAFISVIFTLFGLEAPPLRGNFTRYADSFITVASLLGMLFILFYMADATRLCIVWIRGLTEHDYNWEGSIIKDKADELNISEPYAIHWVKLQIVAQRTEEVGKLIFYPFIIIILILFSRINYFDDWGFPQSLAIITSSLIAIALYTGIKLRRVAEKVRSDFIEQLNTDKLVVGGGNQLKNDKPTLTQLNELLESVNRIKVGAFQPLLEQPLVKASLLLLGGVGLSASQFTYLL</sequence>
<feature type="transmembrane region" description="Helical" evidence="2">
    <location>
        <begin position="800"/>
        <end position="820"/>
    </location>
</feature>
<keyword evidence="2" id="KW-0812">Transmembrane</keyword>
<keyword evidence="2" id="KW-0472">Membrane</keyword>
<accession>A0A3B0XMA2</accession>
<proteinExistence type="predicted"/>
<evidence type="ECO:0000313" key="3">
    <source>
        <dbReference type="EMBL" id="VAW65850.1"/>
    </source>
</evidence>
<protein>
    <submittedName>
        <fullName evidence="3">Uncharacterized protein</fullName>
    </submittedName>
</protein>
<dbReference type="EMBL" id="UOFH01000329">
    <property type="protein sequence ID" value="VAW65850.1"/>
    <property type="molecule type" value="Genomic_DNA"/>
</dbReference>
<evidence type="ECO:0000256" key="2">
    <source>
        <dbReference type="SAM" id="Phobius"/>
    </source>
</evidence>
<name>A0A3B0XMA2_9ZZZZ</name>
<dbReference type="AlphaFoldDB" id="A0A3B0XMA2"/>
<reference evidence="3" key="1">
    <citation type="submission" date="2018-06" db="EMBL/GenBank/DDBJ databases">
        <authorList>
            <person name="Zhirakovskaya E."/>
        </authorList>
    </citation>
    <scope>NUCLEOTIDE SEQUENCE</scope>
</reference>
<feature type="transmembrane region" description="Helical" evidence="2">
    <location>
        <begin position="931"/>
        <end position="952"/>
    </location>
</feature>
<feature type="transmembrane region" description="Helical" evidence="2">
    <location>
        <begin position="896"/>
        <end position="919"/>
    </location>
</feature>
<feature type="compositionally biased region" description="Basic and acidic residues" evidence="1">
    <location>
        <begin position="252"/>
        <end position="271"/>
    </location>
</feature>
<feature type="transmembrane region" description="Helical" evidence="2">
    <location>
        <begin position="1034"/>
        <end position="1054"/>
    </location>
</feature>
<feature type="transmembrane region" description="Helical" evidence="2">
    <location>
        <begin position="772"/>
        <end position="794"/>
    </location>
</feature>
<gene>
    <name evidence="3" type="ORF">MNBD_GAMMA08-1655</name>
</gene>
<feature type="transmembrane region" description="Helical" evidence="2">
    <location>
        <begin position="681"/>
        <end position="701"/>
    </location>
</feature>
<evidence type="ECO:0000256" key="1">
    <source>
        <dbReference type="SAM" id="MobiDB-lite"/>
    </source>
</evidence>
<feature type="transmembrane region" description="Helical" evidence="2">
    <location>
        <begin position="650"/>
        <end position="669"/>
    </location>
</feature>
<feature type="transmembrane region" description="Helical" evidence="2">
    <location>
        <begin position="721"/>
        <end position="741"/>
    </location>
</feature>
<organism evidence="3">
    <name type="scientific">hydrothermal vent metagenome</name>
    <dbReference type="NCBI Taxonomy" id="652676"/>
    <lineage>
        <taxon>unclassified sequences</taxon>
        <taxon>metagenomes</taxon>
        <taxon>ecological metagenomes</taxon>
    </lineage>
</organism>
<keyword evidence="2" id="KW-1133">Transmembrane helix</keyword>